<dbReference type="Pfam" id="PF01381">
    <property type="entry name" value="HTH_3"/>
    <property type="match status" value="1"/>
</dbReference>
<dbReference type="InterPro" id="IPR014710">
    <property type="entry name" value="RmlC-like_jellyroll"/>
</dbReference>
<dbReference type="InterPro" id="IPR001387">
    <property type="entry name" value="Cro/C1-type_HTH"/>
</dbReference>
<proteinExistence type="predicted"/>
<gene>
    <name evidence="3" type="ORF">SAMN05216193_110147</name>
</gene>
<dbReference type="SUPFAM" id="SSF47413">
    <property type="entry name" value="lambda repressor-like DNA-binding domains"/>
    <property type="match status" value="1"/>
</dbReference>
<evidence type="ECO:0000313" key="4">
    <source>
        <dbReference type="Proteomes" id="UP000242957"/>
    </source>
</evidence>
<dbReference type="SUPFAM" id="SSF51182">
    <property type="entry name" value="RmlC-like cupins"/>
    <property type="match status" value="1"/>
</dbReference>
<dbReference type="Pfam" id="PF07883">
    <property type="entry name" value="Cupin_2"/>
    <property type="match status" value="1"/>
</dbReference>
<reference evidence="4" key="1">
    <citation type="submission" date="2016-10" db="EMBL/GenBank/DDBJ databases">
        <authorList>
            <person name="Varghese N."/>
            <person name="Submissions S."/>
        </authorList>
    </citation>
    <scope>NUCLEOTIDE SEQUENCE [LARGE SCALE GENOMIC DNA]</scope>
    <source>
        <strain evidence="4">JCM 21621</strain>
    </source>
</reference>
<dbReference type="Gene3D" id="1.10.260.40">
    <property type="entry name" value="lambda repressor-like DNA-binding domains"/>
    <property type="match status" value="1"/>
</dbReference>
<dbReference type="GO" id="GO:0005829">
    <property type="term" value="C:cytosol"/>
    <property type="evidence" value="ECO:0007669"/>
    <property type="project" value="TreeGrafter"/>
</dbReference>
<dbReference type="SMART" id="SM00530">
    <property type="entry name" value="HTH_XRE"/>
    <property type="match status" value="1"/>
</dbReference>
<dbReference type="RefSeq" id="WP_084312749.1">
    <property type="nucleotide sequence ID" value="NZ_FNIJ01000010.1"/>
</dbReference>
<dbReference type="Gene3D" id="2.60.120.10">
    <property type="entry name" value="Jelly Rolls"/>
    <property type="match status" value="1"/>
</dbReference>
<dbReference type="OrthoDB" id="9814751at2"/>
<sequence>MIEENSSEDLAAIAAQIRDLRKRKGVTLQALADGIGRSVGFVSQVERGLSRPAVDDLVAISQVLGVSATYFFGSRPEPESSWITRPQERRTLAYARGAEDSLVSPRLGGAFFMLETRLEPGADSGERNLVDNSEQGGYVLEGELSLWLDDELFVLQVGDGFQIPSHMRSRYANQGKGLLRVLWIYA</sequence>
<dbReference type="PANTHER" id="PTHR46797:SF2">
    <property type="entry name" value="TRANSCRIPTIONAL REGULATOR"/>
    <property type="match status" value="1"/>
</dbReference>
<dbReference type="Proteomes" id="UP000242957">
    <property type="component" value="Unassembled WGS sequence"/>
</dbReference>
<dbReference type="PROSITE" id="PS50943">
    <property type="entry name" value="HTH_CROC1"/>
    <property type="match status" value="1"/>
</dbReference>
<keyword evidence="4" id="KW-1185">Reference proteome</keyword>
<dbReference type="CDD" id="cd02209">
    <property type="entry name" value="cupin_XRE_C"/>
    <property type="match status" value="1"/>
</dbReference>
<evidence type="ECO:0000259" key="2">
    <source>
        <dbReference type="PROSITE" id="PS50943"/>
    </source>
</evidence>
<evidence type="ECO:0000256" key="1">
    <source>
        <dbReference type="ARBA" id="ARBA00023125"/>
    </source>
</evidence>
<dbReference type="EMBL" id="FNIJ01000010">
    <property type="protein sequence ID" value="SDO35249.1"/>
    <property type="molecule type" value="Genomic_DNA"/>
</dbReference>
<dbReference type="CDD" id="cd00093">
    <property type="entry name" value="HTH_XRE"/>
    <property type="match status" value="1"/>
</dbReference>
<keyword evidence="1" id="KW-0238">DNA-binding</keyword>
<dbReference type="GO" id="GO:0003677">
    <property type="term" value="F:DNA binding"/>
    <property type="evidence" value="ECO:0007669"/>
    <property type="project" value="UniProtKB-KW"/>
</dbReference>
<dbReference type="AlphaFoldDB" id="A0A1H0IVF4"/>
<accession>A0A1H0IVF4</accession>
<dbReference type="InterPro" id="IPR010982">
    <property type="entry name" value="Lambda_DNA-bd_dom_sf"/>
</dbReference>
<dbReference type="GO" id="GO:0003700">
    <property type="term" value="F:DNA-binding transcription factor activity"/>
    <property type="evidence" value="ECO:0007669"/>
    <property type="project" value="TreeGrafter"/>
</dbReference>
<dbReference type="STRING" id="198616.SAMN05216193_110147"/>
<organism evidence="3 4">
    <name type="scientific">Pseudomonas jinjuensis</name>
    <dbReference type="NCBI Taxonomy" id="198616"/>
    <lineage>
        <taxon>Bacteria</taxon>
        <taxon>Pseudomonadati</taxon>
        <taxon>Pseudomonadota</taxon>
        <taxon>Gammaproteobacteria</taxon>
        <taxon>Pseudomonadales</taxon>
        <taxon>Pseudomonadaceae</taxon>
        <taxon>Pseudomonas</taxon>
    </lineage>
</organism>
<dbReference type="InterPro" id="IPR011051">
    <property type="entry name" value="RmlC_Cupin_sf"/>
</dbReference>
<feature type="domain" description="HTH cro/C1-type" evidence="2">
    <location>
        <begin position="17"/>
        <end position="71"/>
    </location>
</feature>
<name>A0A1H0IVF4_9PSED</name>
<dbReference type="InterPro" id="IPR050807">
    <property type="entry name" value="TransReg_Diox_bact_type"/>
</dbReference>
<protein>
    <submittedName>
        <fullName evidence="3">Transcriptional regulator, contains XRE-family HTH domain</fullName>
    </submittedName>
</protein>
<evidence type="ECO:0000313" key="3">
    <source>
        <dbReference type="EMBL" id="SDO35249.1"/>
    </source>
</evidence>
<dbReference type="PANTHER" id="PTHR46797">
    <property type="entry name" value="HTH-TYPE TRANSCRIPTIONAL REGULATOR"/>
    <property type="match status" value="1"/>
</dbReference>
<dbReference type="InterPro" id="IPR013096">
    <property type="entry name" value="Cupin_2"/>
</dbReference>